<dbReference type="EMBL" id="JAOCKX010000051">
    <property type="protein sequence ID" value="MDH2134200.1"/>
    <property type="molecule type" value="Genomic_DNA"/>
</dbReference>
<feature type="region of interest" description="Disordered" evidence="1">
    <location>
        <begin position="75"/>
        <end position="95"/>
    </location>
</feature>
<name>A0AA42WZ92_SPHYA</name>
<evidence type="ECO:0000313" key="2">
    <source>
        <dbReference type="EMBL" id="MDH2134200.1"/>
    </source>
</evidence>
<dbReference type="RefSeq" id="WP_004212625.1">
    <property type="nucleotide sequence ID" value="NZ_CP020925.1"/>
</dbReference>
<evidence type="ECO:0000256" key="1">
    <source>
        <dbReference type="SAM" id="MobiDB-lite"/>
    </source>
</evidence>
<organism evidence="2 3">
    <name type="scientific">Sphingobium yanoikuyae</name>
    <name type="common">Sphingomonas yanoikuyae</name>
    <dbReference type="NCBI Taxonomy" id="13690"/>
    <lineage>
        <taxon>Bacteria</taxon>
        <taxon>Pseudomonadati</taxon>
        <taxon>Pseudomonadota</taxon>
        <taxon>Alphaproteobacteria</taxon>
        <taxon>Sphingomonadales</taxon>
        <taxon>Sphingomonadaceae</taxon>
        <taxon>Sphingobium</taxon>
    </lineage>
</organism>
<protein>
    <submittedName>
        <fullName evidence="2">Uncharacterized protein</fullName>
    </submittedName>
</protein>
<dbReference type="AlphaFoldDB" id="A0AA42WZ92"/>
<reference evidence="2" key="1">
    <citation type="submission" date="2022-09" db="EMBL/GenBank/DDBJ databases">
        <title>Intensive care unit water sources are persistently colonized with multi-drug resistant bacteria and are the site of extensive horizontal gene transfer of antibiotic resistance genes.</title>
        <authorList>
            <person name="Diorio-Toth L."/>
        </authorList>
    </citation>
    <scope>NUCLEOTIDE SEQUENCE</scope>
    <source>
        <strain evidence="2">GD03659</strain>
    </source>
</reference>
<gene>
    <name evidence="2" type="ORF">N5J77_23995</name>
</gene>
<proteinExistence type="predicted"/>
<accession>A0AA42WZ92</accession>
<evidence type="ECO:0000313" key="3">
    <source>
        <dbReference type="Proteomes" id="UP001162318"/>
    </source>
</evidence>
<sequence>MRKREKVADLIAGQNGRQRRKQLFRSLEDTAARAVVTATVTFAVGWVLKRMFEKSVKQAAKEGAQDGVDQQVAQNPDLAKAGISGTAASQSTADT</sequence>
<feature type="compositionally biased region" description="Polar residues" evidence="1">
    <location>
        <begin position="86"/>
        <end position="95"/>
    </location>
</feature>
<dbReference type="Proteomes" id="UP001162318">
    <property type="component" value="Unassembled WGS sequence"/>
</dbReference>
<comment type="caution">
    <text evidence="2">The sequence shown here is derived from an EMBL/GenBank/DDBJ whole genome shotgun (WGS) entry which is preliminary data.</text>
</comment>